<gene>
    <name evidence="4" type="primary">glb-31</name>
    <name evidence="2" type="synonym">Cbr-glb-31</name>
    <name evidence="4" type="ORF">CBG07112</name>
    <name evidence="2" type="ORF">CBG_07112</name>
</gene>
<dbReference type="Gene3D" id="1.10.490.10">
    <property type="entry name" value="Globins"/>
    <property type="match status" value="1"/>
</dbReference>
<reference evidence="2 3" key="2">
    <citation type="journal article" date="2011" name="PLoS Genet.">
        <title>Caenorhabditis briggsae recombinant inbred line genotypes reveal inter-strain incompatibility and the evolution of recombination.</title>
        <authorList>
            <person name="Ross J.A."/>
            <person name="Koboldt D.C."/>
            <person name="Staisch J.E."/>
            <person name="Chamberlin H.M."/>
            <person name="Gupta B.P."/>
            <person name="Miller R.D."/>
            <person name="Baird S.E."/>
            <person name="Haag E.S."/>
        </authorList>
    </citation>
    <scope>NUCLEOTIDE SEQUENCE [LARGE SCALE GENOMIC DNA]</scope>
    <source>
        <strain evidence="2 3">AF16</strain>
    </source>
</reference>
<keyword evidence="1" id="KW-0812">Transmembrane</keyword>
<accession>A8X3N7</accession>
<dbReference type="HOGENOM" id="CLU_107737_0_0_1"/>
<organism evidence="2 3">
    <name type="scientific">Caenorhabditis briggsae</name>
    <dbReference type="NCBI Taxonomy" id="6238"/>
    <lineage>
        <taxon>Eukaryota</taxon>
        <taxon>Metazoa</taxon>
        <taxon>Ecdysozoa</taxon>
        <taxon>Nematoda</taxon>
        <taxon>Chromadorea</taxon>
        <taxon>Rhabditida</taxon>
        <taxon>Rhabditina</taxon>
        <taxon>Rhabditomorpha</taxon>
        <taxon>Rhabditoidea</taxon>
        <taxon>Rhabditidae</taxon>
        <taxon>Peloderinae</taxon>
        <taxon>Caenorhabditis</taxon>
    </lineage>
</organism>
<dbReference type="eggNOG" id="KOG3378">
    <property type="taxonomic scope" value="Eukaryota"/>
</dbReference>
<dbReference type="EMBL" id="HE600957">
    <property type="protein sequence ID" value="CAP27247.2"/>
    <property type="molecule type" value="Genomic_DNA"/>
</dbReference>
<protein>
    <submittedName>
        <fullName evidence="2">Protein CBR-GLB-31</fullName>
    </submittedName>
</protein>
<dbReference type="InParanoid" id="A8X3N7"/>
<proteinExistence type="predicted"/>
<reference evidence="2 3" key="1">
    <citation type="journal article" date="2003" name="PLoS Biol.">
        <title>The genome sequence of Caenorhabditis briggsae: a platform for comparative genomics.</title>
        <authorList>
            <person name="Stein L.D."/>
            <person name="Bao Z."/>
            <person name="Blasiar D."/>
            <person name="Blumenthal T."/>
            <person name="Brent M.R."/>
            <person name="Chen N."/>
            <person name="Chinwalla A."/>
            <person name="Clarke L."/>
            <person name="Clee C."/>
            <person name="Coghlan A."/>
            <person name="Coulson A."/>
            <person name="D'Eustachio P."/>
            <person name="Fitch D.H."/>
            <person name="Fulton L.A."/>
            <person name="Fulton R.E."/>
            <person name="Griffiths-Jones S."/>
            <person name="Harris T.W."/>
            <person name="Hillier L.W."/>
            <person name="Kamath R."/>
            <person name="Kuwabara P.E."/>
            <person name="Mardis E.R."/>
            <person name="Marra M.A."/>
            <person name="Miner T.L."/>
            <person name="Minx P."/>
            <person name="Mullikin J.C."/>
            <person name="Plumb R.W."/>
            <person name="Rogers J."/>
            <person name="Schein J.E."/>
            <person name="Sohrmann M."/>
            <person name="Spieth J."/>
            <person name="Stajich J.E."/>
            <person name="Wei C."/>
            <person name="Willey D."/>
            <person name="Wilson R.K."/>
            <person name="Durbin R."/>
            <person name="Waterston R.H."/>
        </authorList>
    </citation>
    <scope>NUCLEOTIDE SEQUENCE [LARGE SCALE GENOMIC DNA]</scope>
    <source>
        <strain evidence="2 3">AF16</strain>
    </source>
</reference>
<dbReference type="InterPro" id="IPR012292">
    <property type="entry name" value="Globin/Proto"/>
</dbReference>
<feature type="transmembrane region" description="Helical" evidence="1">
    <location>
        <begin position="202"/>
        <end position="221"/>
    </location>
</feature>
<name>A8X3N7_CAEBR</name>
<sequence length="224" mass="26791">MGIILAYFRRPKLDVERIRTVWMEHINGNDDYFQEKSKILQVIRRICKRNEGIRCAMLTQNAQHAESVAEEDFVLSNIADRISQFFHQLIEDDVLMNTVELKKSCYDLGRQHAAYSKKQFKISFWEEFTLTMMDVLEQNYPQTTKEEQKAWLHFQRFINENIKSLKCFPFRISEYFEICVMIIFSEISSYLKRIFQSIQPRLTLSSLLLLLFLLFQTTIILKFT</sequence>
<dbReference type="CDD" id="cd01040">
    <property type="entry name" value="Mb-like"/>
    <property type="match status" value="1"/>
</dbReference>
<dbReference type="GO" id="GO:0019825">
    <property type="term" value="F:oxygen binding"/>
    <property type="evidence" value="ECO:0007669"/>
    <property type="project" value="InterPro"/>
</dbReference>
<keyword evidence="1" id="KW-1133">Transmembrane helix</keyword>
<evidence type="ECO:0000313" key="3">
    <source>
        <dbReference type="Proteomes" id="UP000008549"/>
    </source>
</evidence>
<evidence type="ECO:0000313" key="4">
    <source>
        <dbReference type="WormBase" id="CBG07112a"/>
    </source>
</evidence>
<dbReference type="WormBase" id="CBG07112a">
    <property type="protein sequence ID" value="CBP41928"/>
    <property type="gene ID" value="WBGene00029272"/>
    <property type="gene designation" value="Cbr-glb-31"/>
</dbReference>
<dbReference type="FunCoup" id="A8X3N7">
    <property type="interactions" value="1378"/>
</dbReference>
<keyword evidence="1" id="KW-0472">Membrane</keyword>
<dbReference type="OMA" id="CYDLGRQ"/>
<evidence type="ECO:0000256" key="1">
    <source>
        <dbReference type="SAM" id="Phobius"/>
    </source>
</evidence>
<evidence type="ECO:0000313" key="2">
    <source>
        <dbReference type="EMBL" id="CAP27247.2"/>
    </source>
</evidence>
<dbReference type="STRING" id="6238.A8X3N7"/>
<dbReference type="InterPro" id="IPR044399">
    <property type="entry name" value="Mb-like_M"/>
</dbReference>
<dbReference type="GO" id="GO:0020037">
    <property type="term" value="F:heme binding"/>
    <property type="evidence" value="ECO:0007669"/>
    <property type="project" value="InterPro"/>
</dbReference>
<dbReference type="AlphaFoldDB" id="A8X3N7"/>
<dbReference type="Proteomes" id="UP000008549">
    <property type="component" value="Unassembled WGS sequence"/>
</dbReference>
<keyword evidence="3" id="KW-1185">Reference proteome</keyword>